<sequence>MPLGIVLRRRPGVTRWARWSWQAVDVLPGAGPAAWTELRREGETVDFHAATVPLELFRTDTEAYAEALAAGVPSVAVVFEPARGEARPRVLRATVSAYQAQDELDSGELVVDPVPMPPGLLAWVDDFLRAHHAPEPFVKRRRDRHRVDLKEDGRGDPRIAQDSDVYRAPRGGRGAR</sequence>
<feature type="compositionally biased region" description="Basic and acidic residues" evidence="1">
    <location>
        <begin position="148"/>
        <end position="167"/>
    </location>
</feature>
<organism evidence="2 3">
    <name type="scientific">Halovulum marinum</name>
    <dbReference type="NCBI Taxonomy" id="2662447"/>
    <lineage>
        <taxon>Bacteria</taxon>
        <taxon>Pseudomonadati</taxon>
        <taxon>Pseudomonadota</taxon>
        <taxon>Alphaproteobacteria</taxon>
        <taxon>Rhodobacterales</taxon>
        <taxon>Paracoccaceae</taxon>
        <taxon>Halovulum</taxon>
    </lineage>
</organism>
<evidence type="ECO:0000313" key="2">
    <source>
        <dbReference type="EMBL" id="MSU90139.1"/>
    </source>
</evidence>
<comment type="caution">
    <text evidence="2">The sequence shown here is derived from an EMBL/GenBank/DDBJ whole genome shotgun (WGS) entry which is preliminary data.</text>
</comment>
<dbReference type="Pfam" id="PF11749">
    <property type="entry name" value="DUF3305"/>
    <property type="match status" value="1"/>
</dbReference>
<evidence type="ECO:0000256" key="1">
    <source>
        <dbReference type="SAM" id="MobiDB-lite"/>
    </source>
</evidence>
<feature type="region of interest" description="Disordered" evidence="1">
    <location>
        <begin position="148"/>
        <end position="176"/>
    </location>
</feature>
<protein>
    <submittedName>
        <fullName evidence="2">DUF3305 domain-containing protein</fullName>
    </submittedName>
</protein>
<proteinExistence type="predicted"/>
<reference evidence="2 3" key="1">
    <citation type="submission" date="2019-10" db="EMBL/GenBank/DDBJ databases">
        <title>Cognatihalovulum marinum gen. nov. sp. nov., a new member of the family Rhodobacteraceae isolated from deep seawater of the Northwest Indian Ocean.</title>
        <authorList>
            <person name="Ruan C."/>
            <person name="Wang J."/>
            <person name="Zheng X."/>
            <person name="Song L."/>
            <person name="Zhu Y."/>
            <person name="Huang Y."/>
            <person name="Lu Z."/>
            <person name="Du W."/>
            <person name="Huang L."/>
            <person name="Dai X."/>
        </authorList>
    </citation>
    <scope>NUCLEOTIDE SEQUENCE [LARGE SCALE GENOMIC DNA]</scope>
    <source>
        <strain evidence="2 3">2CG4</strain>
    </source>
</reference>
<dbReference type="AlphaFoldDB" id="A0A6L5Z1H9"/>
<keyword evidence="3" id="KW-1185">Reference proteome</keyword>
<dbReference type="Proteomes" id="UP000474957">
    <property type="component" value="Unassembled WGS sequence"/>
</dbReference>
<name>A0A6L5Z1H9_9RHOB</name>
<evidence type="ECO:0000313" key="3">
    <source>
        <dbReference type="Proteomes" id="UP000474957"/>
    </source>
</evidence>
<dbReference type="InterPro" id="IPR021736">
    <property type="entry name" value="DUF3305"/>
</dbReference>
<accession>A0A6L5Z1H9</accession>
<gene>
    <name evidence="2" type="ORF">GE300_11005</name>
</gene>
<dbReference type="EMBL" id="WIND01000007">
    <property type="protein sequence ID" value="MSU90139.1"/>
    <property type="molecule type" value="Genomic_DNA"/>
</dbReference>